<dbReference type="Pfam" id="PF13191">
    <property type="entry name" value="AAA_16"/>
    <property type="match status" value="1"/>
</dbReference>
<proteinExistence type="predicted"/>
<dbReference type="Gene3D" id="3.40.50.300">
    <property type="entry name" value="P-loop containing nucleotide triphosphate hydrolases"/>
    <property type="match status" value="1"/>
</dbReference>
<dbReference type="InterPro" id="IPR011990">
    <property type="entry name" value="TPR-like_helical_dom_sf"/>
</dbReference>
<evidence type="ECO:0000313" key="3">
    <source>
        <dbReference type="Proteomes" id="UP000749040"/>
    </source>
</evidence>
<keyword evidence="3" id="KW-1185">Reference proteome</keyword>
<evidence type="ECO:0000259" key="1">
    <source>
        <dbReference type="Pfam" id="PF13191"/>
    </source>
</evidence>
<dbReference type="InterPro" id="IPR027417">
    <property type="entry name" value="P-loop_NTPase"/>
</dbReference>
<name>A0ABS2TTV8_9ACTN</name>
<organism evidence="2 3">
    <name type="scientific">Actinacidiphila acididurans</name>
    <dbReference type="NCBI Taxonomy" id="2784346"/>
    <lineage>
        <taxon>Bacteria</taxon>
        <taxon>Bacillati</taxon>
        <taxon>Actinomycetota</taxon>
        <taxon>Actinomycetes</taxon>
        <taxon>Kitasatosporales</taxon>
        <taxon>Streptomycetaceae</taxon>
        <taxon>Actinacidiphila</taxon>
    </lineage>
</organism>
<sequence length="718" mass="77688">MGGGRVAESERYDNIISGDARLHGPTVQAGAIHGGVHFHTSGAAGLLQPPRQLLPVPSTFVNRVQDLAALDALLAQASESRSAQPLIVVTGPAGVGKTSLASKWLRTFQDHFPGGHLYADLRGHAANGPALPSETLGRFLRDLGAPTVPSDPQEQAALWRTLTAGRKVTVMLDNAFSAAQVRPLIPGDPSSLVVITSRRLLTGLVMDGAGFHRVEPFDADDSLTLLTRVIGRDRVAGQRAAAADIVDLCSGLPLAVALASARLAARPAQPLETLARALADDSSRLTALNVEGEITISHTLNASYIVLSEQARFLYRKLGLLPLRLFDPHIAAAVCGRDLPWAQQHLDELREASLLEDTGPVTARFHDLVRVHARARAESDDPPSVRQDTLRAMCDWHLRTATAAQQRITPIQYTLPRTYASSSAVPLPFDDDAGALAWLDERREELMVVLQCAADNAWHDTAWQLVDAMWPLFLRMRHYDLWIRAHEIGLRGAEQAGNAVAQRQMLNSGAIGLVAAGQPDKAAQWYARSLQAARDAADARDEGQALHGLGTCHQQVGDWPQARSHLLGAIDVWQRCGYPRGVALSRIVLGEIALALHNPEQAEAHFTQAYQDLLRLEDAHDATRALVFLGSAQAQAGRYREGRTAMESALAAFTASGAMHWQARALEMLAAGAEHHGDYSDASRYRARAVDLYAITSPRDARRLTPTGDSPDTGQPRL</sequence>
<dbReference type="SUPFAM" id="SSF52540">
    <property type="entry name" value="P-loop containing nucleoside triphosphate hydrolases"/>
    <property type="match status" value="1"/>
</dbReference>
<dbReference type="InterPro" id="IPR041664">
    <property type="entry name" value="AAA_16"/>
</dbReference>
<dbReference type="PANTHER" id="PTHR47691">
    <property type="entry name" value="REGULATOR-RELATED"/>
    <property type="match status" value="1"/>
</dbReference>
<reference evidence="2 3" key="1">
    <citation type="submission" date="2021-01" db="EMBL/GenBank/DDBJ databases">
        <title>Streptomyces acididurans sp. nov., isolated from a peat swamp forest soil.</title>
        <authorList>
            <person name="Chantavorakit T."/>
            <person name="Duangmal K."/>
        </authorList>
    </citation>
    <scope>NUCLEOTIDE SEQUENCE [LARGE SCALE GENOMIC DNA]</scope>
    <source>
        <strain evidence="2 3">KK5PA1</strain>
    </source>
</reference>
<dbReference type="PANTHER" id="PTHR47691:SF3">
    <property type="entry name" value="HTH-TYPE TRANSCRIPTIONAL REGULATOR RV0890C-RELATED"/>
    <property type="match status" value="1"/>
</dbReference>
<protein>
    <submittedName>
        <fullName evidence="2">Tetratricopeptide repeat protein</fullName>
    </submittedName>
</protein>
<dbReference type="Gene3D" id="1.25.40.10">
    <property type="entry name" value="Tetratricopeptide repeat domain"/>
    <property type="match status" value="1"/>
</dbReference>
<accession>A0ABS2TTV8</accession>
<dbReference type="SUPFAM" id="SSF48452">
    <property type="entry name" value="TPR-like"/>
    <property type="match status" value="2"/>
</dbReference>
<dbReference type="EMBL" id="JADKYB010000010">
    <property type="protein sequence ID" value="MBM9506775.1"/>
    <property type="molecule type" value="Genomic_DNA"/>
</dbReference>
<gene>
    <name evidence="2" type="ORF">ITX44_19890</name>
</gene>
<dbReference type="Pfam" id="PF13424">
    <property type="entry name" value="TPR_12"/>
    <property type="match status" value="1"/>
</dbReference>
<evidence type="ECO:0000313" key="2">
    <source>
        <dbReference type="EMBL" id="MBM9506775.1"/>
    </source>
</evidence>
<feature type="domain" description="Orc1-like AAA ATPase" evidence="1">
    <location>
        <begin position="60"/>
        <end position="162"/>
    </location>
</feature>
<comment type="caution">
    <text evidence="2">The sequence shown here is derived from an EMBL/GenBank/DDBJ whole genome shotgun (WGS) entry which is preliminary data.</text>
</comment>
<dbReference type="PRINTS" id="PR00364">
    <property type="entry name" value="DISEASERSIST"/>
</dbReference>
<dbReference type="Proteomes" id="UP000749040">
    <property type="component" value="Unassembled WGS sequence"/>
</dbReference>